<dbReference type="Proteomes" id="UP000252139">
    <property type="component" value="Unassembled WGS sequence"/>
</dbReference>
<feature type="compositionally biased region" description="Low complexity" evidence="1">
    <location>
        <begin position="35"/>
        <end position="62"/>
    </location>
</feature>
<dbReference type="STRING" id="86630.A0A367JRG0"/>
<organism evidence="2 3">
    <name type="scientific">Rhizopus azygosporus</name>
    <name type="common">Rhizopus microsporus var. azygosporus</name>
    <dbReference type="NCBI Taxonomy" id="86630"/>
    <lineage>
        <taxon>Eukaryota</taxon>
        <taxon>Fungi</taxon>
        <taxon>Fungi incertae sedis</taxon>
        <taxon>Mucoromycota</taxon>
        <taxon>Mucoromycotina</taxon>
        <taxon>Mucoromycetes</taxon>
        <taxon>Mucorales</taxon>
        <taxon>Mucorineae</taxon>
        <taxon>Rhizopodaceae</taxon>
        <taxon>Rhizopus</taxon>
    </lineage>
</organism>
<accession>A0A367JRG0</accession>
<reference evidence="2 3" key="1">
    <citation type="journal article" date="2018" name="G3 (Bethesda)">
        <title>Phylogenetic and Phylogenomic Definition of Rhizopus Species.</title>
        <authorList>
            <person name="Gryganskyi A.P."/>
            <person name="Golan J."/>
            <person name="Dolatabadi S."/>
            <person name="Mondo S."/>
            <person name="Robb S."/>
            <person name="Idnurm A."/>
            <person name="Muszewska A."/>
            <person name="Steczkiewicz K."/>
            <person name="Masonjones S."/>
            <person name="Liao H.L."/>
            <person name="Gajdeczka M.T."/>
            <person name="Anike F."/>
            <person name="Vuek A."/>
            <person name="Anishchenko I.M."/>
            <person name="Voigt K."/>
            <person name="de Hoog G.S."/>
            <person name="Smith M.E."/>
            <person name="Heitman J."/>
            <person name="Vilgalys R."/>
            <person name="Stajich J.E."/>
        </authorList>
    </citation>
    <scope>NUCLEOTIDE SEQUENCE [LARGE SCALE GENOMIC DNA]</scope>
    <source>
        <strain evidence="2 3">CBS 357.93</strain>
    </source>
</reference>
<sequence length="346" mass="39417">MFIRMSSEAEKPSNAFNLSGFSSLLPKDTSKPSINTSQTKPTTATTTTTTTTTSNINKTTTSHQTDPKSKSSVKPEPGKEGMAAQFEDIYLKMNHDLKKLETKQQKVSKLTFKDAEASKKTLEDLKNENTNWTLNDVDVLSKMIDSLTTSAQDYQPEAEKLIQMIQTIATESSKFLNKKEDIKTLLTDSRCESSSEILKNRELDPELKTSLASLETKVRDLEGTMNALEVGVLEEMKRSRIQEDDMLNYYSVNRKICDIQKEISERDNDILQLEEKIAEIKLKESSRKAYESSSGFACIDLSDDDEEEDLSDTIQYTTKYIRRFNFLHTLYEASTQRQPISYKKHE</sequence>
<proteinExistence type="predicted"/>
<name>A0A367JRG0_RHIAZ</name>
<gene>
    <name evidence="2" type="ORF">CU097_012862</name>
</gene>
<feature type="region of interest" description="Disordered" evidence="1">
    <location>
        <begin position="1"/>
        <end position="80"/>
    </location>
</feature>
<keyword evidence="3" id="KW-1185">Reference proteome</keyword>
<evidence type="ECO:0000313" key="3">
    <source>
        <dbReference type="Proteomes" id="UP000252139"/>
    </source>
</evidence>
<comment type="caution">
    <text evidence="2">The sequence shown here is derived from an EMBL/GenBank/DDBJ whole genome shotgun (WGS) entry which is preliminary data.</text>
</comment>
<dbReference type="AlphaFoldDB" id="A0A367JRG0"/>
<evidence type="ECO:0000256" key="1">
    <source>
        <dbReference type="SAM" id="MobiDB-lite"/>
    </source>
</evidence>
<dbReference type="EMBL" id="PJQL01000818">
    <property type="protein sequence ID" value="RCH92508.1"/>
    <property type="molecule type" value="Genomic_DNA"/>
</dbReference>
<protein>
    <submittedName>
        <fullName evidence="2">Uncharacterized protein</fullName>
    </submittedName>
</protein>
<evidence type="ECO:0000313" key="2">
    <source>
        <dbReference type="EMBL" id="RCH92508.1"/>
    </source>
</evidence>
<dbReference type="OrthoDB" id="248320at2759"/>